<sequence length="342" mass="40151">MKRPLHFKHLPEIPVEKRYAEVSSTPEQKITQKIFKGSAISPTEEQTLKTCLKYYNTLIPLLKELRFKDFDSQELADFKDYYYYAFNSLSLISNGVTVSDLYRVVKNISYALPNYKSICETKYLTYPPLDVVKKNNVYNRANNPNFNLFYGADSINSALRELHPEKGEIVTVGIWTALYPEKEIICFPITHGTGARLVHPQLESLHTEFQKLKTKPHQSLLIEYFDTILDFLADEFSKPISDPRDYYLSALYAEQIFELEDPNWTYNGIYYPSVQNKFKYFNVAVRPDYFDNNFALRKIIEIGVGETFYNQDIEYRHPEEITFIKPVYIRSPKCFNNTDINW</sequence>
<evidence type="ECO:0000313" key="1">
    <source>
        <dbReference type="EMBL" id="MEJ2901628.1"/>
    </source>
</evidence>
<comment type="caution">
    <text evidence="1">The sequence shown here is derived from an EMBL/GenBank/DDBJ whole genome shotgun (WGS) entry which is preliminary data.</text>
</comment>
<accession>A0ABU8NIG2</accession>
<reference evidence="1 2" key="1">
    <citation type="submission" date="2024-03" db="EMBL/GenBank/DDBJ databases">
        <title>Sequence of Lycoming College Course Isolates.</title>
        <authorList>
            <person name="Plotts O."/>
            <person name="Newman J."/>
        </authorList>
    </citation>
    <scope>NUCLEOTIDE SEQUENCE [LARGE SCALE GENOMIC DNA]</scope>
    <source>
        <strain evidence="1 2">CJB-3</strain>
    </source>
</reference>
<keyword evidence="2" id="KW-1185">Reference proteome</keyword>
<dbReference type="RefSeq" id="WP_337715388.1">
    <property type="nucleotide sequence ID" value="NZ_JBBEUB010000001.1"/>
</dbReference>
<gene>
    <name evidence="1" type="ORF">WAE58_04305</name>
</gene>
<name>A0ABU8NIG2_9SPHI</name>
<dbReference type="EMBL" id="JBBEUB010000001">
    <property type="protein sequence ID" value="MEJ2901628.1"/>
    <property type="molecule type" value="Genomic_DNA"/>
</dbReference>
<evidence type="ECO:0000313" key="2">
    <source>
        <dbReference type="Proteomes" id="UP001378956"/>
    </source>
</evidence>
<organism evidence="1 2">
    <name type="scientific">Pedobacter panaciterrae</name>
    <dbReference type="NCBI Taxonomy" id="363849"/>
    <lineage>
        <taxon>Bacteria</taxon>
        <taxon>Pseudomonadati</taxon>
        <taxon>Bacteroidota</taxon>
        <taxon>Sphingobacteriia</taxon>
        <taxon>Sphingobacteriales</taxon>
        <taxon>Sphingobacteriaceae</taxon>
        <taxon>Pedobacter</taxon>
    </lineage>
</organism>
<dbReference type="Proteomes" id="UP001378956">
    <property type="component" value="Unassembled WGS sequence"/>
</dbReference>
<proteinExistence type="predicted"/>
<evidence type="ECO:0008006" key="3">
    <source>
        <dbReference type="Google" id="ProtNLM"/>
    </source>
</evidence>
<protein>
    <recommendedName>
        <fullName evidence="3">RES domain-containing protein</fullName>
    </recommendedName>
</protein>